<feature type="compositionally biased region" description="Basic residues" evidence="3">
    <location>
        <begin position="130"/>
        <end position="140"/>
    </location>
</feature>
<evidence type="ECO:0000256" key="2">
    <source>
        <dbReference type="ARBA" id="ARBA00022679"/>
    </source>
</evidence>
<proteinExistence type="predicted"/>
<feature type="compositionally biased region" description="Basic and acidic residues" evidence="3">
    <location>
        <begin position="119"/>
        <end position="129"/>
    </location>
</feature>
<organism evidence="4 5">
    <name type="scientific">Tetraparma gracilis</name>
    <dbReference type="NCBI Taxonomy" id="2962635"/>
    <lineage>
        <taxon>Eukaryota</taxon>
        <taxon>Sar</taxon>
        <taxon>Stramenopiles</taxon>
        <taxon>Ochrophyta</taxon>
        <taxon>Bolidophyceae</taxon>
        <taxon>Parmales</taxon>
        <taxon>Triparmaceae</taxon>
        <taxon>Tetraparma</taxon>
    </lineage>
</organism>
<gene>
    <name evidence="4" type="ORF">TeGR_g10109</name>
</gene>
<feature type="non-terminal residue" evidence="4">
    <location>
        <position position="1"/>
    </location>
</feature>
<dbReference type="PANTHER" id="PTHR13370">
    <property type="entry name" value="RNA METHYLASE-RELATED"/>
    <property type="match status" value="1"/>
</dbReference>
<reference evidence="4 5" key="1">
    <citation type="journal article" date="2023" name="Commun. Biol.">
        <title>Genome analysis of Parmales, the sister group of diatoms, reveals the evolutionary specialization of diatoms from phago-mixotrophs to photoautotrophs.</title>
        <authorList>
            <person name="Ban H."/>
            <person name="Sato S."/>
            <person name="Yoshikawa S."/>
            <person name="Yamada K."/>
            <person name="Nakamura Y."/>
            <person name="Ichinomiya M."/>
            <person name="Sato N."/>
            <person name="Blanc-Mathieu R."/>
            <person name="Endo H."/>
            <person name="Kuwata A."/>
            <person name="Ogata H."/>
        </authorList>
    </citation>
    <scope>NUCLEOTIDE SEQUENCE [LARGE SCALE GENOMIC DNA]</scope>
</reference>
<evidence type="ECO:0000313" key="5">
    <source>
        <dbReference type="Proteomes" id="UP001165060"/>
    </source>
</evidence>
<name>A0ABQ6MBX0_9STRA</name>
<dbReference type="Proteomes" id="UP001165060">
    <property type="component" value="Unassembled WGS sequence"/>
</dbReference>
<feature type="compositionally biased region" description="Gly residues" evidence="3">
    <location>
        <begin position="144"/>
        <end position="159"/>
    </location>
</feature>
<dbReference type="EMBL" id="BRYB01000119">
    <property type="protein sequence ID" value="GMI23255.1"/>
    <property type="molecule type" value="Genomic_DNA"/>
</dbReference>
<protein>
    <submittedName>
        <fullName evidence="4">Uncharacterized protein</fullName>
    </submittedName>
</protein>
<accession>A0ABQ6MBX0</accession>
<keyword evidence="2" id="KW-0808">Transferase</keyword>
<keyword evidence="5" id="KW-1185">Reference proteome</keyword>
<dbReference type="PANTHER" id="PTHR13370:SF3">
    <property type="entry name" value="TRNA (GUANINE(10)-N2)-METHYLTRANSFERASE HOMOLOG"/>
    <property type="match status" value="1"/>
</dbReference>
<keyword evidence="1" id="KW-0489">Methyltransferase</keyword>
<comment type="caution">
    <text evidence="4">The sequence shown here is derived from an EMBL/GenBank/DDBJ whole genome shotgun (WGS) entry which is preliminary data.</text>
</comment>
<evidence type="ECO:0000256" key="1">
    <source>
        <dbReference type="ARBA" id="ARBA00022603"/>
    </source>
</evidence>
<sequence length="166" mass="18407">YNVSDVMMDLLDTAARTLKLGGRLVYIIPTILDFNAETDLPRHPCLEIKAISYQPLQISLGRRMVVMEKTSAYDRSKLDAYRAYCWVNGPESAEKVANLREKLISMNVDRKRIMAEEGIENKRDGDGKQISRKKMKKLMRGKGMVKGGADGKGGGGKGGQEAKDVA</sequence>
<evidence type="ECO:0000256" key="3">
    <source>
        <dbReference type="SAM" id="MobiDB-lite"/>
    </source>
</evidence>
<feature type="region of interest" description="Disordered" evidence="3">
    <location>
        <begin position="119"/>
        <end position="166"/>
    </location>
</feature>
<evidence type="ECO:0000313" key="4">
    <source>
        <dbReference type="EMBL" id="GMI23255.1"/>
    </source>
</evidence>